<gene>
    <name evidence="2" type="ORF">B7G54_02090</name>
</gene>
<proteinExistence type="predicted"/>
<evidence type="ECO:0000256" key="1">
    <source>
        <dbReference type="SAM" id="MobiDB-lite"/>
    </source>
</evidence>
<feature type="region of interest" description="Disordered" evidence="1">
    <location>
        <begin position="40"/>
        <end position="61"/>
    </location>
</feature>
<keyword evidence="3" id="KW-1185">Reference proteome</keyword>
<dbReference type="Proteomes" id="UP000193146">
    <property type="component" value="Unassembled WGS sequence"/>
</dbReference>
<feature type="compositionally biased region" description="Basic and acidic residues" evidence="1">
    <location>
        <begin position="45"/>
        <end position="61"/>
    </location>
</feature>
<dbReference type="OrthoDB" id="9016707at2"/>
<dbReference type="EMBL" id="NBYX01000001">
    <property type="protein sequence ID" value="ORT89419.1"/>
    <property type="molecule type" value="Genomic_DNA"/>
</dbReference>
<comment type="caution">
    <text evidence="2">The sequence shown here is derived from an EMBL/GenBank/DDBJ whole genome shotgun (WGS) entry which is preliminary data.</text>
</comment>
<reference evidence="2 3" key="1">
    <citation type="submission" date="2017-04" db="EMBL/GenBank/DDBJ databases">
        <title>Burkholderia puraquae sp. nov., a novel Burkholderia cepacia complex species from hospital setting samples.</title>
        <authorList>
            <person name="Martina P."/>
            <person name="Leguizamon M."/>
            <person name="Prieto C."/>
            <person name="Sousa S."/>
            <person name="Montanaro P."/>
            <person name="Draghi W."/>
            <person name="Staembler M."/>
            <person name="Bettiol M."/>
            <person name="Figoli C."/>
            <person name="Palau J."/>
            <person name="Alvarez F."/>
            <person name="Benetti S."/>
            <person name="Anchat E."/>
            <person name="Vescina C."/>
            <person name="Ferreras J."/>
            <person name="Lasch P."/>
            <person name="Lagares A."/>
            <person name="Zorreguieta A."/>
            <person name="Yantorno O."/>
            <person name="Bosch A."/>
        </authorList>
    </citation>
    <scope>NUCLEOTIDE SEQUENCE [LARGE SCALE GENOMIC DNA]</scope>
    <source>
        <strain evidence="2 3">CAMPA 1040</strain>
    </source>
</reference>
<name>A0A1X1PQB3_9BURK</name>
<dbReference type="AlphaFoldDB" id="A0A1X1PQB3"/>
<evidence type="ECO:0000313" key="2">
    <source>
        <dbReference type="EMBL" id="ORT89419.1"/>
    </source>
</evidence>
<evidence type="ECO:0000313" key="3">
    <source>
        <dbReference type="Proteomes" id="UP000193146"/>
    </source>
</evidence>
<accession>A0A1X1PQB3</accession>
<sequence length="61" mass="6553">MCRFGQIVLRHENVSRLLGGDGGCGASPRDGVCDWSAGCGGAQDGTRERSARRCRDASERR</sequence>
<organism evidence="2 3">
    <name type="scientific">Burkholderia puraquae</name>
    <dbReference type="NCBI Taxonomy" id="1904757"/>
    <lineage>
        <taxon>Bacteria</taxon>
        <taxon>Pseudomonadati</taxon>
        <taxon>Pseudomonadota</taxon>
        <taxon>Betaproteobacteria</taxon>
        <taxon>Burkholderiales</taxon>
        <taxon>Burkholderiaceae</taxon>
        <taxon>Burkholderia</taxon>
        <taxon>Burkholderia cepacia complex</taxon>
    </lineage>
</organism>
<protein>
    <submittedName>
        <fullName evidence="2">Uncharacterized protein</fullName>
    </submittedName>
</protein>